<dbReference type="InterPro" id="IPR042099">
    <property type="entry name" value="ANL_N_sf"/>
</dbReference>
<evidence type="ECO:0000256" key="3">
    <source>
        <dbReference type="ARBA" id="ARBA00022832"/>
    </source>
</evidence>
<comment type="similarity">
    <text evidence="1">Belongs to the ATP-dependent AMP-binding enzyme family.</text>
</comment>
<evidence type="ECO:0000256" key="1">
    <source>
        <dbReference type="ARBA" id="ARBA00006432"/>
    </source>
</evidence>
<dbReference type="PROSITE" id="PS00455">
    <property type="entry name" value="AMP_BINDING"/>
    <property type="match status" value="1"/>
</dbReference>
<feature type="domain" description="AMP-dependent synthetase/ligase" evidence="6">
    <location>
        <begin position="20"/>
        <end position="373"/>
    </location>
</feature>
<evidence type="ECO:0000256" key="4">
    <source>
        <dbReference type="ARBA" id="ARBA00023098"/>
    </source>
</evidence>
<dbReference type="GO" id="GO:0004467">
    <property type="term" value="F:long-chain fatty acid-CoA ligase activity"/>
    <property type="evidence" value="ECO:0007669"/>
    <property type="project" value="TreeGrafter"/>
</dbReference>
<keyword evidence="4" id="KW-0443">Lipid metabolism</keyword>
<keyword evidence="2" id="KW-0436">Ligase</keyword>
<evidence type="ECO:0000256" key="5">
    <source>
        <dbReference type="ARBA" id="ARBA00032875"/>
    </source>
</evidence>
<dbReference type="Gene3D" id="3.40.50.12780">
    <property type="entry name" value="N-terminal domain of ligase-like"/>
    <property type="match status" value="1"/>
</dbReference>
<dbReference type="PANTHER" id="PTHR43272">
    <property type="entry name" value="LONG-CHAIN-FATTY-ACID--COA LIGASE"/>
    <property type="match status" value="1"/>
</dbReference>
<comment type="caution">
    <text evidence="7">The sequence shown here is derived from an EMBL/GenBank/DDBJ whole genome shotgun (WGS) entry which is preliminary data.</text>
</comment>
<dbReference type="Pfam" id="PF00501">
    <property type="entry name" value="AMP-binding"/>
    <property type="match status" value="1"/>
</dbReference>
<gene>
    <name evidence="7" type="ORF">GCM10012280_57030</name>
</gene>
<dbReference type="InterPro" id="IPR000873">
    <property type="entry name" value="AMP-dep_synth/lig_dom"/>
</dbReference>
<name>A0A918E160_9ACTN</name>
<dbReference type="InterPro" id="IPR020845">
    <property type="entry name" value="AMP-binding_CS"/>
</dbReference>
<dbReference type="Pfam" id="PF23562">
    <property type="entry name" value="AMP-binding_C_3"/>
    <property type="match status" value="1"/>
</dbReference>
<evidence type="ECO:0000259" key="6">
    <source>
        <dbReference type="Pfam" id="PF00501"/>
    </source>
</evidence>
<dbReference type="PANTHER" id="PTHR43272:SF32">
    <property type="entry name" value="AMP-DEPENDENT SYNTHETASE_LIGASE DOMAIN-CONTAINING PROTEIN"/>
    <property type="match status" value="1"/>
</dbReference>
<reference evidence="7" key="2">
    <citation type="submission" date="2020-09" db="EMBL/GenBank/DDBJ databases">
        <authorList>
            <person name="Sun Q."/>
            <person name="Zhou Y."/>
        </authorList>
    </citation>
    <scope>NUCLEOTIDE SEQUENCE</scope>
    <source>
        <strain evidence="7">CGMCC 4.7201</strain>
    </source>
</reference>
<evidence type="ECO:0000313" key="7">
    <source>
        <dbReference type="EMBL" id="GGO96768.1"/>
    </source>
</evidence>
<dbReference type="GO" id="GO:0016020">
    <property type="term" value="C:membrane"/>
    <property type="evidence" value="ECO:0007669"/>
    <property type="project" value="TreeGrafter"/>
</dbReference>
<proteinExistence type="inferred from homology"/>
<evidence type="ECO:0000313" key="8">
    <source>
        <dbReference type="Proteomes" id="UP000641932"/>
    </source>
</evidence>
<keyword evidence="8" id="KW-1185">Reference proteome</keyword>
<evidence type="ECO:0000256" key="2">
    <source>
        <dbReference type="ARBA" id="ARBA00022598"/>
    </source>
</evidence>
<accession>A0A918E160</accession>
<reference evidence="7" key="1">
    <citation type="journal article" date="2014" name="Int. J. Syst. Evol. Microbiol.">
        <title>Complete genome sequence of Corynebacterium casei LMG S-19264T (=DSM 44701T), isolated from a smear-ripened cheese.</title>
        <authorList>
            <consortium name="US DOE Joint Genome Institute (JGI-PGF)"/>
            <person name="Walter F."/>
            <person name="Albersmeier A."/>
            <person name="Kalinowski J."/>
            <person name="Ruckert C."/>
        </authorList>
    </citation>
    <scope>NUCLEOTIDE SEQUENCE</scope>
    <source>
        <strain evidence="7">CGMCC 4.7201</strain>
    </source>
</reference>
<sequence length="543" mass="58091">MSMIDAPAVAQLAELAGGAYGPRTALRFKRAGAWHTLSYSQLTESVDAFATGLLDLGVLPGDHVGILSDTRHEWTLCDLAVARAGAVSIPVYPTSTLDECTWVLTHARVGTVVCDTAARADIAAQVPGVDTVLVFDPEPSARHRAWEALRTAPTRSDRERLRAIAEEVRPDDLATVIYTSGTTGHPKGCMLTHANWQAACNASTALLEGLGDGEEVYLHLPLAHVMSRSIQYITLTRGAALAYFGGDIRDVITELGEIRPTVLPSVPRLFEKAYTAVRDLPPEAVAKAVGGRIRLAVTGAAPMAREVFDFFASCGIPVLDAYGMTESSALMTANRPDDHRPGTVGRPLPGVEIRISEEGEILSRGSGVFAGYLHDPEATSETLADGWLHTGDLGELDADGYLTITGRKKELIITATGKNIAPAALENGLRESPWISQAVMVGDRRPHAAVLVTLDPDAISAWAANRGLPADLPQLARHADVLALIQAELDRVNARFAPAIRARAFTVLDHDFTIEDGTLTPTLKVRRTAVAQRYGDAIDALYG</sequence>
<dbReference type="CDD" id="cd05907">
    <property type="entry name" value="VL_LC_FACS_like"/>
    <property type="match status" value="1"/>
</dbReference>
<dbReference type="SUPFAM" id="SSF56801">
    <property type="entry name" value="Acetyl-CoA synthetase-like"/>
    <property type="match status" value="1"/>
</dbReference>
<dbReference type="EMBL" id="BMMS01000030">
    <property type="protein sequence ID" value="GGO96768.1"/>
    <property type="molecule type" value="Genomic_DNA"/>
</dbReference>
<dbReference type="Proteomes" id="UP000641932">
    <property type="component" value="Unassembled WGS sequence"/>
</dbReference>
<organism evidence="7 8">
    <name type="scientific">Wenjunlia tyrosinilytica</name>
    <dbReference type="NCBI Taxonomy" id="1544741"/>
    <lineage>
        <taxon>Bacteria</taxon>
        <taxon>Bacillati</taxon>
        <taxon>Actinomycetota</taxon>
        <taxon>Actinomycetes</taxon>
        <taxon>Kitasatosporales</taxon>
        <taxon>Streptomycetaceae</taxon>
        <taxon>Wenjunlia</taxon>
    </lineage>
</organism>
<keyword evidence="3" id="KW-0276">Fatty acid metabolism</keyword>
<protein>
    <recommendedName>
        <fullName evidence="5">Acyl-CoA synthetase</fullName>
    </recommendedName>
</protein>
<dbReference type="AlphaFoldDB" id="A0A918E160"/>